<dbReference type="OrthoDB" id="6020914at2759"/>
<dbReference type="AlphaFoldDB" id="A0A8C5TIE3"/>
<dbReference type="GO" id="GO:0007169">
    <property type="term" value="P:cell surface receptor protein tyrosine kinase signaling pathway"/>
    <property type="evidence" value="ECO:0007669"/>
    <property type="project" value="TreeGrafter"/>
</dbReference>
<reference evidence="1" key="1">
    <citation type="submission" date="2025-08" db="UniProtKB">
        <authorList>
            <consortium name="Ensembl"/>
        </authorList>
    </citation>
    <scope>IDENTIFICATION</scope>
</reference>
<dbReference type="InterPro" id="IPR050996">
    <property type="entry name" value="Docking_Protein_DOK"/>
</dbReference>
<keyword evidence="2" id="KW-1185">Reference proteome</keyword>
<dbReference type="Gene3D" id="2.30.29.30">
    <property type="entry name" value="Pleckstrin-homology domain (PH domain)/Phosphotyrosine-binding domain (PTB)"/>
    <property type="match status" value="1"/>
</dbReference>
<evidence type="ECO:0000313" key="2">
    <source>
        <dbReference type="Proteomes" id="UP000694560"/>
    </source>
</evidence>
<protein>
    <submittedName>
        <fullName evidence="1">Uncharacterized protein</fullName>
    </submittedName>
</protein>
<dbReference type="PANTHER" id="PTHR21258:SF14">
    <property type="entry name" value="DOCKING PROTEIN 2"/>
    <property type="match status" value="1"/>
</dbReference>
<dbReference type="InterPro" id="IPR011993">
    <property type="entry name" value="PH-like_dom_sf"/>
</dbReference>
<evidence type="ECO:0000313" key="1">
    <source>
        <dbReference type="Ensembl" id="ENSMCSP00000006997.1"/>
    </source>
</evidence>
<name>A0A8C5TIE3_9PASS</name>
<dbReference type="Proteomes" id="UP000694560">
    <property type="component" value="Unplaced"/>
</dbReference>
<dbReference type="Ensembl" id="ENSMCST00000007162.1">
    <property type="protein sequence ID" value="ENSMCSP00000006997.1"/>
    <property type="gene ID" value="ENSMCSG00000005032.1"/>
</dbReference>
<accession>A0A8C5TIE3</accession>
<proteinExistence type="predicted"/>
<organism evidence="1 2">
    <name type="scientific">Malurus cyaneus samueli</name>
    <dbReference type="NCBI Taxonomy" id="2593467"/>
    <lineage>
        <taxon>Eukaryota</taxon>
        <taxon>Metazoa</taxon>
        <taxon>Chordata</taxon>
        <taxon>Craniata</taxon>
        <taxon>Vertebrata</taxon>
        <taxon>Euteleostomi</taxon>
        <taxon>Archelosauria</taxon>
        <taxon>Archosauria</taxon>
        <taxon>Dinosauria</taxon>
        <taxon>Saurischia</taxon>
        <taxon>Theropoda</taxon>
        <taxon>Coelurosauria</taxon>
        <taxon>Aves</taxon>
        <taxon>Neognathae</taxon>
        <taxon>Neoaves</taxon>
        <taxon>Telluraves</taxon>
        <taxon>Australaves</taxon>
        <taxon>Passeriformes</taxon>
        <taxon>Meliphagoidea</taxon>
        <taxon>Maluridae</taxon>
        <taxon>Malurus</taxon>
    </lineage>
</organism>
<dbReference type="GO" id="GO:0005737">
    <property type="term" value="C:cytoplasm"/>
    <property type="evidence" value="ECO:0007669"/>
    <property type="project" value="TreeGrafter"/>
</dbReference>
<reference evidence="1" key="2">
    <citation type="submission" date="2025-09" db="UniProtKB">
        <authorList>
            <consortium name="Ensembl"/>
        </authorList>
    </citation>
    <scope>IDENTIFICATION</scope>
</reference>
<dbReference type="GO" id="GO:0007265">
    <property type="term" value="P:Ras protein signal transduction"/>
    <property type="evidence" value="ECO:0007669"/>
    <property type="project" value="TreeGrafter"/>
</dbReference>
<sequence length="149" mass="16755">EGEGAEEQLLLLSRKWKKFWGVLYRESSCSTARLELLEASGAEKPRRTDGGRGRLVRLSDCVHVAETGGDTACPKDTVPFVLETTDRRFLLAADSAEAAEWIQRLSENPQTPTIPPQNPRIFTIFPSLSRNSWKLGFSALSTFLKKWFL</sequence>
<dbReference type="SUPFAM" id="SSF50729">
    <property type="entry name" value="PH domain-like"/>
    <property type="match status" value="1"/>
</dbReference>
<dbReference type="GO" id="GO:0043410">
    <property type="term" value="P:positive regulation of MAPK cascade"/>
    <property type="evidence" value="ECO:0007669"/>
    <property type="project" value="TreeGrafter"/>
</dbReference>
<dbReference type="PANTHER" id="PTHR21258">
    <property type="entry name" value="DOCKING PROTEIN RELATED"/>
    <property type="match status" value="1"/>
</dbReference>